<name>A0A8X6YPT6_9ARAC</name>
<accession>A0A8X6YPT6</accession>
<dbReference type="OrthoDB" id="6473585at2759"/>
<dbReference type="AlphaFoldDB" id="A0A8X6YPT6"/>
<feature type="non-terminal residue" evidence="1">
    <location>
        <position position="73"/>
    </location>
</feature>
<keyword evidence="2" id="KW-1185">Reference proteome</keyword>
<dbReference type="Proteomes" id="UP000886998">
    <property type="component" value="Unassembled WGS sequence"/>
</dbReference>
<proteinExistence type="predicted"/>
<evidence type="ECO:0000313" key="2">
    <source>
        <dbReference type="Proteomes" id="UP000886998"/>
    </source>
</evidence>
<reference evidence="1" key="1">
    <citation type="submission" date="2020-08" db="EMBL/GenBank/DDBJ databases">
        <title>Multicomponent nature underlies the extraordinary mechanical properties of spider dragline silk.</title>
        <authorList>
            <person name="Kono N."/>
            <person name="Nakamura H."/>
            <person name="Mori M."/>
            <person name="Yoshida Y."/>
            <person name="Ohtoshi R."/>
            <person name="Malay A.D."/>
            <person name="Moran D.A.P."/>
            <person name="Tomita M."/>
            <person name="Numata K."/>
            <person name="Arakawa K."/>
        </authorList>
    </citation>
    <scope>NUCLEOTIDE SEQUENCE</scope>
</reference>
<dbReference type="EMBL" id="BMAV01022244">
    <property type="protein sequence ID" value="GFY76961.1"/>
    <property type="molecule type" value="Genomic_DNA"/>
</dbReference>
<comment type="caution">
    <text evidence="1">The sequence shown here is derived from an EMBL/GenBank/DDBJ whole genome shotgun (WGS) entry which is preliminary data.</text>
</comment>
<gene>
    <name evidence="1" type="ORF">TNIN_196751</name>
</gene>
<sequence>MSKNLTIDNTTSLEEINKKASTTAGFSSENSSMNIDPRSESMLKTPLLIEAYNLSKTYLEYIKEMHRKASGLP</sequence>
<evidence type="ECO:0000313" key="1">
    <source>
        <dbReference type="EMBL" id="GFY76961.1"/>
    </source>
</evidence>
<protein>
    <submittedName>
        <fullName evidence="1">Uncharacterized protein</fullName>
    </submittedName>
</protein>
<organism evidence="1 2">
    <name type="scientific">Trichonephila inaurata madagascariensis</name>
    <dbReference type="NCBI Taxonomy" id="2747483"/>
    <lineage>
        <taxon>Eukaryota</taxon>
        <taxon>Metazoa</taxon>
        <taxon>Ecdysozoa</taxon>
        <taxon>Arthropoda</taxon>
        <taxon>Chelicerata</taxon>
        <taxon>Arachnida</taxon>
        <taxon>Araneae</taxon>
        <taxon>Araneomorphae</taxon>
        <taxon>Entelegynae</taxon>
        <taxon>Araneoidea</taxon>
        <taxon>Nephilidae</taxon>
        <taxon>Trichonephila</taxon>
        <taxon>Trichonephila inaurata</taxon>
    </lineage>
</organism>